<name>D5BDG0_ZUNPS</name>
<dbReference type="KEGG" id="zpr:ZPR_4566"/>
<accession>D5BDG0</accession>
<dbReference type="AlphaFoldDB" id="D5BDG0"/>
<dbReference type="HOGENOM" id="CLU_115315_0_0_10"/>
<sequence length="192" mass="21850">MKRAIFGILLMILGSCVQDSEKGKPETKPRDTPAFTQKFAIETSILPLEASARKHASKWAAYIVLNEEVKQLQNTSVNYLIDNSSAWAQLMETLQATLPDSLASKPVNSRLRVLTTKAKILEQKSHLQSIKPQEVKEIAIEIPMDFNNLNIQLNELFIESIEDFEAELDRLVEENRLRQQQKRDSLEATTQN</sequence>
<dbReference type="Proteomes" id="UP000001654">
    <property type="component" value="Chromosome"/>
</dbReference>
<dbReference type="EMBL" id="CP001650">
    <property type="protein sequence ID" value="ADF54866.1"/>
    <property type="molecule type" value="Genomic_DNA"/>
</dbReference>
<evidence type="ECO:0000256" key="1">
    <source>
        <dbReference type="SAM" id="Coils"/>
    </source>
</evidence>
<dbReference type="STRING" id="655815.ZPR_4566"/>
<protein>
    <submittedName>
        <fullName evidence="2">Uncharacterized protein</fullName>
    </submittedName>
</protein>
<keyword evidence="3" id="KW-1185">Reference proteome</keyword>
<dbReference type="RefSeq" id="WP_013073926.1">
    <property type="nucleotide sequence ID" value="NC_014041.1"/>
</dbReference>
<evidence type="ECO:0000313" key="2">
    <source>
        <dbReference type="EMBL" id="ADF54866.1"/>
    </source>
</evidence>
<dbReference type="eggNOG" id="ENOG5032S4P">
    <property type="taxonomic scope" value="Bacteria"/>
</dbReference>
<gene>
    <name evidence="2" type="ordered locus">ZPR_4566</name>
</gene>
<proteinExistence type="predicted"/>
<reference evidence="2 3" key="1">
    <citation type="journal article" date="2010" name="BMC Genomics">
        <title>The complete genome of Zunongwangia profunda SM-A87 reveals its adaptation to the deep-sea environment and ecological role in sedimentary organic nitrogen degradation.</title>
        <authorList>
            <person name="Qin Q.L."/>
            <person name="Zhang X.Y."/>
            <person name="Wang X.M."/>
            <person name="Liu G.M."/>
            <person name="Chen X.L."/>
            <person name="Xie B.B."/>
            <person name="Dang H.Y."/>
            <person name="Zhou B.C."/>
            <person name="Yu J."/>
            <person name="Zhang Y.Z."/>
        </authorList>
    </citation>
    <scope>NUCLEOTIDE SEQUENCE [LARGE SCALE GENOMIC DNA]</scope>
    <source>
        <strain evidence="3">DSM 18752 / CCTCC AB 206139 / SM-A87</strain>
    </source>
</reference>
<evidence type="ECO:0000313" key="3">
    <source>
        <dbReference type="Proteomes" id="UP000001654"/>
    </source>
</evidence>
<dbReference type="PROSITE" id="PS51257">
    <property type="entry name" value="PROKAR_LIPOPROTEIN"/>
    <property type="match status" value="1"/>
</dbReference>
<dbReference type="OrthoDB" id="1453598at2"/>
<feature type="coiled-coil region" evidence="1">
    <location>
        <begin position="154"/>
        <end position="181"/>
    </location>
</feature>
<keyword evidence="1" id="KW-0175">Coiled coil</keyword>
<organism evidence="2 3">
    <name type="scientific">Zunongwangia profunda (strain DSM 18752 / CCTCC AB 206139 / SM-A87)</name>
    <name type="common">Wangia profunda</name>
    <dbReference type="NCBI Taxonomy" id="655815"/>
    <lineage>
        <taxon>Bacteria</taxon>
        <taxon>Pseudomonadati</taxon>
        <taxon>Bacteroidota</taxon>
        <taxon>Flavobacteriia</taxon>
        <taxon>Flavobacteriales</taxon>
        <taxon>Flavobacteriaceae</taxon>
        <taxon>Zunongwangia</taxon>
    </lineage>
</organism>